<proteinExistence type="inferred from homology"/>
<dbReference type="PANTHER" id="PTHR38465:SF1">
    <property type="entry name" value="HTH-TYPE TRANSCRIPTIONAL REGULATOR MJ1563-RELATED"/>
    <property type="match status" value="1"/>
</dbReference>
<dbReference type="OrthoDB" id="9792628at2"/>
<dbReference type="PIRSF" id="PIRSF006707">
    <property type="entry name" value="MJ1563"/>
    <property type="match status" value="1"/>
</dbReference>
<protein>
    <recommendedName>
        <fullName evidence="4">HTH-type transcriptional regulator</fullName>
    </recommendedName>
</protein>
<dbReference type="Proteomes" id="UP000244896">
    <property type="component" value="Chromosome"/>
</dbReference>
<comment type="similarity">
    <text evidence="4">Belongs to the GbsR family.</text>
</comment>
<gene>
    <name evidence="6" type="ORF">CKA38_11745</name>
</gene>
<dbReference type="PANTHER" id="PTHR38465">
    <property type="entry name" value="HTH-TYPE TRANSCRIPTIONAL REGULATOR MJ1563-RELATED"/>
    <property type="match status" value="1"/>
</dbReference>
<keyword evidence="2 4" id="KW-0238">DNA-binding</keyword>
<dbReference type="EMBL" id="CP023004">
    <property type="protein sequence ID" value="AWI09832.1"/>
    <property type="molecule type" value="Genomic_DNA"/>
</dbReference>
<keyword evidence="7" id="KW-1185">Reference proteome</keyword>
<evidence type="ECO:0000256" key="3">
    <source>
        <dbReference type="ARBA" id="ARBA00023163"/>
    </source>
</evidence>
<reference evidence="6 7" key="1">
    <citation type="journal article" date="2018" name="Syst. Appl. Microbiol.">
        <title>Ereboglobus luteus gen. nov. sp. nov. from cockroach guts, and new insights into the oxygen relationship of the genera Opitutus and Didymococcus (Verrucomicrobia: Opitutaceae).</title>
        <authorList>
            <person name="Tegtmeier D."/>
            <person name="Belitz A."/>
            <person name="Radek R."/>
            <person name="Heimerl T."/>
            <person name="Brune A."/>
        </authorList>
    </citation>
    <scope>NUCLEOTIDE SEQUENCE [LARGE SCALE GENOMIC DNA]</scope>
    <source>
        <strain evidence="6 7">Ho45</strain>
    </source>
</reference>
<evidence type="ECO:0000256" key="1">
    <source>
        <dbReference type="ARBA" id="ARBA00023015"/>
    </source>
</evidence>
<dbReference type="InterPro" id="IPR036388">
    <property type="entry name" value="WH-like_DNA-bd_sf"/>
</dbReference>
<evidence type="ECO:0000256" key="4">
    <source>
        <dbReference type="PIRNR" id="PIRNR006707"/>
    </source>
</evidence>
<evidence type="ECO:0000259" key="5">
    <source>
        <dbReference type="Pfam" id="PF12802"/>
    </source>
</evidence>
<dbReference type="RefSeq" id="WP_108825646.1">
    <property type="nucleotide sequence ID" value="NZ_CP023004.1"/>
</dbReference>
<name>A0A2U8E5M7_9BACT</name>
<keyword evidence="3 4" id="KW-0804">Transcription</keyword>
<evidence type="ECO:0000256" key="2">
    <source>
        <dbReference type="ARBA" id="ARBA00023125"/>
    </source>
</evidence>
<dbReference type="SUPFAM" id="SSF46785">
    <property type="entry name" value="Winged helix' DNA-binding domain"/>
    <property type="match status" value="1"/>
</dbReference>
<dbReference type="GO" id="GO:0003677">
    <property type="term" value="F:DNA binding"/>
    <property type="evidence" value="ECO:0007669"/>
    <property type="project" value="UniProtKB-UniRule"/>
</dbReference>
<dbReference type="InterPro" id="IPR000835">
    <property type="entry name" value="HTH_MarR-typ"/>
</dbReference>
<dbReference type="KEGG" id="elut:CKA38_11745"/>
<dbReference type="InterPro" id="IPR026282">
    <property type="entry name" value="MJ1563"/>
</dbReference>
<evidence type="ECO:0000313" key="7">
    <source>
        <dbReference type="Proteomes" id="UP000244896"/>
    </source>
</evidence>
<dbReference type="Pfam" id="PF12802">
    <property type="entry name" value="MarR_2"/>
    <property type="match status" value="1"/>
</dbReference>
<dbReference type="InterPro" id="IPR036390">
    <property type="entry name" value="WH_DNA-bd_sf"/>
</dbReference>
<sequence length="170" mass="18959">MNSELRQARESFIAQWGAMGTAWGINKTMAQIHALLMIAPGPVNTDEVMEQLGISRGNANTNLRELVNWGLVRTVFQKGDRKDYFESEKDVWKMFCCIARERKRREVEPVLNALGQCAEKTAKLKGAEAETFNKTVGDLHDFVGMVAGALDRIGRSEQSAVMPALMKLLS</sequence>
<evidence type="ECO:0000313" key="6">
    <source>
        <dbReference type="EMBL" id="AWI09832.1"/>
    </source>
</evidence>
<accession>A0A2U8E5M7</accession>
<dbReference type="CDD" id="cd00090">
    <property type="entry name" value="HTH_ARSR"/>
    <property type="match status" value="1"/>
</dbReference>
<keyword evidence="1 4" id="KW-0805">Transcription regulation</keyword>
<dbReference type="GO" id="GO:0003700">
    <property type="term" value="F:DNA-binding transcription factor activity"/>
    <property type="evidence" value="ECO:0007669"/>
    <property type="project" value="InterPro"/>
</dbReference>
<dbReference type="InterPro" id="IPR011991">
    <property type="entry name" value="ArsR-like_HTH"/>
</dbReference>
<dbReference type="AlphaFoldDB" id="A0A2U8E5M7"/>
<dbReference type="InterPro" id="IPR052362">
    <property type="entry name" value="HTH-GbsR_regulator"/>
</dbReference>
<organism evidence="6 7">
    <name type="scientific">Ereboglobus luteus</name>
    <dbReference type="NCBI Taxonomy" id="1796921"/>
    <lineage>
        <taxon>Bacteria</taxon>
        <taxon>Pseudomonadati</taxon>
        <taxon>Verrucomicrobiota</taxon>
        <taxon>Opitutia</taxon>
        <taxon>Opitutales</taxon>
        <taxon>Opitutaceae</taxon>
        <taxon>Ereboglobus</taxon>
    </lineage>
</organism>
<dbReference type="Gene3D" id="1.10.10.10">
    <property type="entry name" value="Winged helix-like DNA-binding domain superfamily/Winged helix DNA-binding domain"/>
    <property type="match status" value="1"/>
</dbReference>
<feature type="domain" description="HTH marR-type" evidence="5">
    <location>
        <begin position="28"/>
        <end position="82"/>
    </location>
</feature>